<evidence type="ECO:0000313" key="13">
    <source>
        <dbReference type="Proteomes" id="UP000365705"/>
    </source>
</evidence>
<keyword evidence="2" id="KW-0134">Cell wall</keyword>
<dbReference type="PANTHER" id="PTHR10068">
    <property type="entry name" value="BONE MARROW PROTEOGLYCAN"/>
    <property type="match status" value="1"/>
</dbReference>
<dbReference type="InterPro" id="IPR041033">
    <property type="entry name" value="SpaA_PFL_dom_1"/>
</dbReference>
<feature type="region of interest" description="Disordered" evidence="6">
    <location>
        <begin position="39"/>
        <end position="83"/>
    </location>
</feature>
<sequence>MIKRGALFCVSLAFSLMLLVSFAMTGSYVFASELSTTSSNSSQSIVNSTSVNNQSKQDQNSTTAEHTAVSAVSSNHQPQDVSDRITNLTVVERDSKKSQSIYNDGAYVTVSGTFSDARGKIRGGDTIHVNWPNSGQAYVNSYVGGKDLYVNGAMVGHYTVDQTGATLTFNDKINDLQNVSGNFSFDVEVRNTDEQNQTIQITAGSTAASIPVKGITKGSSEQPSGKGWRGDKVGMILNRGDHNALAWGIYLNSNAAALGSDIICSDTIQGGQQFDPDSAYNRITVNGQSLSFDQFKAAYPNSSIEINGKTLTFRFNKDEFSGKTILVGYGTKITDNDLAVFNNTANVSYQLREDSQPTTVEYSYSVKNVSFDANVTGTKPGEMKIINKYTDDEGKIKILPDATFEVIKPDSESMTYTTDENGVIDIKDLPAGKYTIKQITVPDWIDFSKAKDQTWTIEISDRENGTPLIVYNEVKKSIPWTPLTPAKEVKPWTPLTPAKDVKPWAPLTPAKDVKPWAPLTPAKDVKPWAPLTPAKDVKPWAPLTPAKDVKPWTPLTPAKDVKPWAPLTPAKDVKPWAPLTPAKDVKPWAPLTPAKDVKPWAPLTPAKDVKPWAPLTPAKDVKPWAPLTPAKDVKPWAPLTPAKDVKPWVPLTPAKDVKPWAPLTPAKDIKPWAPLTPAKDVKPWAPLTPAAIIKPADKHADSKATATPSTSAVHTNKSNAVAVNNYSPQPVAKPAADNGVIAQAQKLLPKTGNHASNTICWLGVMLCVSVAGWVVVSKKKNN</sequence>
<feature type="transmembrane region" description="Helical" evidence="7">
    <location>
        <begin position="755"/>
        <end position="776"/>
    </location>
</feature>
<dbReference type="GO" id="GO:0005518">
    <property type="term" value="F:collagen binding"/>
    <property type="evidence" value="ECO:0007669"/>
    <property type="project" value="InterPro"/>
</dbReference>
<feature type="compositionally biased region" description="Low complexity" evidence="6">
    <location>
        <begin position="39"/>
        <end position="55"/>
    </location>
</feature>
<evidence type="ECO:0000259" key="9">
    <source>
        <dbReference type="Pfam" id="PF05737"/>
    </source>
</evidence>
<dbReference type="RefSeq" id="WP_143113554.1">
    <property type="nucleotide sequence ID" value="NZ_CABFNH010000035.1"/>
</dbReference>
<dbReference type="EMBL" id="CABFNH010000035">
    <property type="protein sequence ID" value="VTZ93957.1"/>
    <property type="molecule type" value="Genomic_DNA"/>
</dbReference>
<dbReference type="Gene3D" id="2.60.40.740">
    <property type="match status" value="1"/>
</dbReference>
<dbReference type="GO" id="GO:0007155">
    <property type="term" value="P:cell adhesion"/>
    <property type="evidence" value="ECO:0007669"/>
    <property type="project" value="InterPro"/>
</dbReference>
<evidence type="ECO:0000313" key="12">
    <source>
        <dbReference type="EMBL" id="VTZ93957.1"/>
    </source>
</evidence>
<organism evidence="12 13">
    <name type="scientific">Limosilactobacillus mucosae</name>
    <name type="common">Lactobacillus mucosae</name>
    <dbReference type="NCBI Taxonomy" id="97478"/>
    <lineage>
        <taxon>Bacteria</taxon>
        <taxon>Bacillati</taxon>
        <taxon>Bacillota</taxon>
        <taxon>Bacilli</taxon>
        <taxon>Lactobacillales</taxon>
        <taxon>Lactobacillaceae</taxon>
        <taxon>Limosilactobacillus</taxon>
    </lineage>
</organism>
<feature type="domain" description="SDR-like Ig" evidence="11">
    <location>
        <begin position="105"/>
        <end position="193"/>
    </location>
</feature>
<dbReference type="InterPro" id="IPR011252">
    <property type="entry name" value="Fibrogen-bd_dom1"/>
</dbReference>
<feature type="domain" description="Collagen binding" evidence="9">
    <location>
        <begin position="231"/>
        <end position="348"/>
    </location>
</feature>
<keyword evidence="7" id="KW-1133">Transmembrane helix</keyword>
<keyword evidence="5" id="KW-0572">Peptidoglycan-anchor</keyword>
<evidence type="ECO:0000256" key="2">
    <source>
        <dbReference type="ARBA" id="ARBA00022512"/>
    </source>
</evidence>
<name>A0A508YZA5_LIMMU</name>
<dbReference type="Pfam" id="PF17961">
    <property type="entry name" value="Big_8"/>
    <property type="match status" value="1"/>
</dbReference>
<protein>
    <submittedName>
        <fullName evidence="12">Collagen adhesin</fullName>
    </submittedName>
</protein>
<feature type="signal peptide" evidence="8">
    <location>
        <begin position="1"/>
        <end position="31"/>
    </location>
</feature>
<keyword evidence="3" id="KW-0964">Secreted</keyword>
<evidence type="ECO:0000256" key="3">
    <source>
        <dbReference type="ARBA" id="ARBA00022525"/>
    </source>
</evidence>
<dbReference type="InterPro" id="IPR008456">
    <property type="entry name" value="Collagen-bd_dom"/>
</dbReference>
<proteinExistence type="predicted"/>
<dbReference type="Pfam" id="PF17802">
    <property type="entry name" value="SpaA"/>
    <property type="match status" value="1"/>
</dbReference>
<dbReference type="InterPro" id="IPR008966">
    <property type="entry name" value="Adhesion_dom_sf"/>
</dbReference>
<dbReference type="SUPFAM" id="SSF49401">
    <property type="entry name" value="Bacterial adhesins"/>
    <property type="match status" value="2"/>
</dbReference>
<keyword evidence="4 8" id="KW-0732">Signal</keyword>
<comment type="subcellular location">
    <subcellularLocation>
        <location evidence="1">Secreted</location>
        <location evidence="1">Cell wall</location>
        <topology evidence="1">Peptidoglycan-anchor</topology>
    </subcellularLocation>
</comment>
<dbReference type="SUPFAM" id="SSF49478">
    <property type="entry name" value="Cna protein B-type domain"/>
    <property type="match status" value="1"/>
</dbReference>
<feature type="chain" id="PRO_5021192770" evidence="8">
    <location>
        <begin position="32"/>
        <end position="782"/>
    </location>
</feature>
<dbReference type="Pfam" id="PF05737">
    <property type="entry name" value="Collagen_bind"/>
    <property type="match status" value="1"/>
</dbReference>
<evidence type="ECO:0000259" key="10">
    <source>
        <dbReference type="Pfam" id="PF17802"/>
    </source>
</evidence>
<keyword evidence="7" id="KW-0812">Transmembrane</keyword>
<keyword evidence="7" id="KW-0472">Membrane</keyword>
<reference evidence="12 13" key="1">
    <citation type="submission" date="2019-06" db="EMBL/GenBank/DDBJ databases">
        <authorList>
            <person name="Rodrigo-Torres L."/>
            <person name="Arahal R. D."/>
            <person name="Lucena T."/>
        </authorList>
    </citation>
    <scope>NUCLEOTIDE SEQUENCE [LARGE SCALE GENOMIC DNA]</scope>
    <source>
        <strain evidence="12 13">INIA P508</strain>
    </source>
</reference>
<evidence type="ECO:0000256" key="4">
    <source>
        <dbReference type="ARBA" id="ARBA00022729"/>
    </source>
</evidence>
<evidence type="ECO:0000256" key="5">
    <source>
        <dbReference type="ARBA" id="ARBA00023088"/>
    </source>
</evidence>
<dbReference type="Proteomes" id="UP000365705">
    <property type="component" value="Unassembled WGS sequence"/>
</dbReference>
<dbReference type="Gene3D" id="2.60.40.10">
    <property type="entry name" value="Immunoglobulins"/>
    <property type="match status" value="1"/>
</dbReference>
<dbReference type="Gene3D" id="2.60.40.1280">
    <property type="match status" value="1"/>
</dbReference>
<gene>
    <name evidence="12" type="primary">cna</name>
    <name evidence="12" type="ORF">LMUP508_02070</name>
</gene>
<dbReference type="InterPro" id="IPR013783">
    <property type="entry name" value="Ig-like_fold"/>
</dbReference>
<evidence type="ECO:0000259" key="11">
    <source>
        <dbReference type="Pfam" id="PF17961"/>
    </source>
</evidence>
<feature type="compositionally biased region" description="Polar residues" evidence="6">
    <location>
        <begin position="56"/>
        <end position="83"/>
    </location>
</feature>
<feature type="domain" description="SpaA-like prealbumin fold" evidence="10">
    <location>
        <begin position="392"/>
        <end position="463"/>
    </location>
</feature>
<evidence type="ECO:0000256" key="8">
    <source>
        <dbReference type="SAM" id="SignalP"/>
    </source>
</evidence>
<keyword evidence="12" id="KW-0176">Collagen</keyword>
<dbReference type="PANTHER" id="PTHR10068:SF14">
    <property type="entry name" value="CELL WALL ADHESIN EAP1"/>
    <property type="match status" value="1"/>
</dbReference>
<dbReference type="NCBIfam" id="TIGR01167">
    <property type="entry name" value="LPXTG_anchor"/>
    <property type="match status" value="1"/>
</dbReference>
<evidence type="ECO:0000256" key="1">
    <source>
        <dbReference type="ARBA" id="ARBA00004168"/>
    </source>
</evidence>
<evidence type="ECO:0000256" key="6">
    <source>
        <dbReference type="SAM" id="MobiDB-lite"/>
    </source>
</evidence>
<dbReference type="AlphaFoldDB" id="A0A508YZA5"/>
<evidence type="ECO:0000256" key="7">
    <source>
        <dbReference type="SAM" id="Phobius"/>
    </source>
</evidence>
<dbReference type="InterPro" id="IPR041171">
    <property type="entry name" value="SDR_Ig"/>
</dbReference>
<accession>A0A508YZA5</accession>